<feature type="compositionally biased region" description="Gly residues" evidence="5">
    <location>
        <begin position="759"/>
        <end position="772"/>
    </location>
</feature>
<evidence type="ECO:0000313" key="7">
    <source>
        <dbReference type="EMBL" id="KAG2489889.1"/>
    </source>
</evidence>
<feature type="disulfide bond" evidence="4">
    <location>
        <begin position="88"/>
        <end position="98"/>
    </location>
</feature>
<accession>A0A835Y2I2</accession>
<dbReference type="InterPro" id="IPR040911">
    <property type="entry name" value="Exostosin_GT47"/>
</dbReference>
<comment type="caution">
    <text evidence="4">Lacks conserved residue(s) required for the propagation of feature annotation.</text>
</comment>
<dbReference type="InterPro" id="IPR000742">
    <property type="entry name" value="EGF"/>
</dbReference>
<dbReference type="EMBL" id="JAEHOE010000068">
    <property type="protein sequence ID" value="KAG2489889.1"/>
    <property type="molecule type" value="Genomic_DNA"/>
</dbReference>
<dbReference type="InterPro" id="IPR004263">
    <property type="entry name" value="Exostosin"/>
</dbReference>
<evidence type="ECO:0000256" key="2">
    <source>
        <dbReference type="ARBA" id="ARBA00010271"/>
    </source>
</evidence>
<comment type="caution">
    <text evidence="7">The sequence shown here is derived from an EMBL/GenBank/DDBJ whole genome shotgun (WGS) entry which is preliminary data.</text>
</comment>
<proteinExistence type="inferred from homology"/>
<dbReference type="Pfam" id="PF03016">
    <property type="entry name" value="Exostosin_GT47"/>
    <property type="match status" value="1"/>
</dbReference>
<dbReference type="GO" id="GO:0000139">
    <property type="term" value="C:Golgi membrane"/>
    <property type="evidence" value="ECO:0007669"/>
    <property type="project" value="UniProtKB-SubCell"/>
</dbReference>
<dbReference type="Proteomes" id="UP000612055">
    <property type="component" value="Unassembled WGS sequence"/>
</dbReference>
<dbReference type="OrthoDB" id="522761at2759"/>
<evidence type="ECO:0000256" key="4">
    <source>
        <dbReference type="PROSITE-ProRule" id="PRU00076"/>
    </source>
</evidence>
<dbReference type="AlphaFoldDB" id="A0A835Y2I2"/>
<dbReference type="PROSITE" id="PS00022">
    <property type="entry name" value="EGF_1"/>
    <property type="match status" value="1"/>
</dbReference>
<organism evidence="7 8">
    <name type="scientific">Edaphochlamys debaryana</name>
    <dbReference type="NCBI Taxonomy" id="47281"/>
    <lineage>
        <taxon>Eukaryota</taxon>
        <taxon>Viridiplantae</taxon>
        <taxon>Chlorophyta</taxon>
        <taxon>core chlorophytes</taxon>
        <taxon>Chlorophyceae</taxon>
        <taxon>CS clade</taxon>
        <taxon>Chlamydomonadales</taxon>
        <taxon>Chlamydomonadales incertae sedis</taxon>
        <taxon>Edaphochlamys</taxon>
    </lineage>
</organism>
<dbReference type="Pfam" id="PF23106">
    <property type="entry name" value="EGF_Teneurin"/>
    <property type="match status" value="1"/>
</dbReference>
<evidence type="ECO:0000313" key="8">
    <source>
        <dbReference type="Proteomes" id="UP000612055"/>
    </source>
</evidence>
<keyword evidence="4" id="KW-1015">Disulfide bond</keyword>
<dbReference type="PROSITE" id="PS01186">
    <property type="entry name" value="EGF_2"/>
    <property type="match status" value="2"/>
</dbReference>
<dbReference type="PANTHER" id="PTHR11062">
    <property type="entry name" value="EXOSTOSIN HEPARAN SULFATE GLYCOSYLTRANSFERASE -RELATED"/>
    <property type="match status" value="1"/>
</dbReference>
<comment type="subcellular location">
    <subcellularLocation>
        <location evidence="1">Golgi apparatus membrane</location>
        <topology evidence="1">Single-pass type II membrane protein</topology>
    </subcellularLocation>
</comment>
<dbReference type="PROSITE" id="PS50026">
    <property type="entry name" value="EGF_3"/>
    <property type="match status" value="1"/>
</dbReference>
<reference evidence="7" key="1">
    <citation type="journal article" date="2020" name="bioRxiv">
        <title>Comparative genomics of Chlamydomonas.</title>
        <authorList>
            <person name="Craig R.J."/>
            <person name="Hasan A.R."/>
            <person name="Ness R.W."/>
            <person name="Keightley P.D."/>
        </authorList>
    </citation>
    <scope>NUCLEOTIDE SEQUENCE</scope>
    <source>
        <strain evidence="7">CCAP 11/70</strain>
    </source>
</reference>
<feature type="compositionally biased region" description="Low complexity" evidence="5">
    <location>
        <begin position="729"/>
        <end position="758"/>
    </location>
</feature>
<feature type="disulfide bond" evidence="4">
    <location>
        <begin position="107"/>
        <end position="116"/>
    </location>
</feature>
<name>A0A835Y2I2_9CHLO</name>
<comment type="similarity">
    <text evidence="2">Belongs to the glycosyltransferase 47 family.</text>
</comment>
<feature type="domain" description="EGF-like" evidence="6">
    <location>
        <begin position="84"/>
        <end position="117"/>
    </location>
</feature>
<evidence type="ECO:0000259" key="6">
    <source>
        <dbReference type="PROSITE" id="PS50026"/>
    </source>
</evidence>
<evidence type="ECO:0000256" key="1">
    <source>
        <dbReference type="ARBA" id="ARBA00004323"/>
    </source>
</evidence>
<keyword evidence="4" id="KW-0245">EGF-like domain</keyword>
<keyword evidence="3" id="KW-0333">Golgi apparatus</keyword>
<evidence type="ECO:0000256" key="3">
    <source>
        <dbReference type="ARBA" id="ARBA00023034"/>
    </source>
</evidence>
<dbReference type="GO" id="GO:0016757">
    <property type="term" value="F:glycosyltransferase activity"/>
    <property type="evidence" value="ECO:0007669"/>
    <property type="project" value="InterPro"/>
</dbReference>
<evidence type="ECO:0000256" key="5">
    <source>
        <dbReference type="SAM" id="MobiDB-lite"/>
    </source>
</evidence>
<protein>
    <recommendedName>
        <fullName evidence="6">EGF-like domain-containing protein</fullName>
    </recommendedName>
</protein>
<dbReference type="Gene3D" id="2.10.25.10">
    <property type="entry name" value="Laminin"/>
    <property type="match status" value="1"/>
</dbReference>
<dbReference type="Gene3D" id="2.60.120.260">
    <property type="entry name" value="Galactose-binding domain-like"/>
    <property type="match status" value="1"/>
</dbReference>
<gene>
    <name evidence="7" type="ORF">HYH03_011691</name>
</gene>
<keyword evidence="8" id="KW-1185">Reference proteome</keyword>
<feature type="region of interest" description="Disordered" evidence="5">
    <location>
        <begin position="725"/>
        <end position="785"/>
    </location>
</feature>
<dbReference type="PANTHER" id="PTHR11062:SF268">
    <property type="entry name" value="FAMILY PROTEIN, PUTATIVE, EXPRESSED-RELATED"/>
    <property type="match status" value="1"/>
</dbReference>
<sequence>MRANQPRPSRSASPCTHRLEQNKCRALFIALTTATIAALLRGATCDAGAALLTEAQARCAQTKGRWCTDYASQEPVKWLPPLRGSTDCPAGCNGVGRCNYDTGKCDCPAGWTGEGCRTPFKRPCTHRTRIGLNQLTPIGHIGPDKRDLDWTELTPNIYSRCGGVCDDDLAICYCDGPLGRIPAPEGSPPGTPPVQWGRPLVTFHHAPSTTWDGRKAFGEAQYEQVYGPRGYCNVTDPEWVPGCGMDGTAGRTCDEPSEHFCPGACSGHGTCYLGWCNCEEGYYGHDCARRKAGLPLTPSYIPDRIWLSRVVREPPAALEPPPAPTRKRPLIYVYDLEPMFQAKILQYRVTPRWCVHRWHSGQRDNHTDWTDLWVYAVDTLLHESLLGSEHRTFDPKEADFFYVPHQASCLPFPIGSWADAPWFPEPGGPRVMQMANMLRDTVTWINATFPFWQARGGRDHIFTFAHDEGACWAPTVLNASIWLTHWGRLGLNHTSNTAYMSDRYDQDYVSDLQPEGWIKFTQGHPCYNPEKDLVIPAFKQPSHYHASGLAGSPTRKRDILFYFRGDVGKYRQPNYSRGVRQKIYQMALDGDWATKHKFMIGQGSDKHIEGDYSEMLARSRFCLVAPGDGWSARMEDAVLHGCIPVIIMDGVHAVFESILDLDSFSVRLTEEQVPNILQILQSVPRKVVRQKQAHLGRVWQRFRYASIPGLSLQLAEAQEGRKAAREVQEAQAAEQAANAAGTEGAGSADAATGTSSGAAAGGGAGAGAGAGDAGERMPLPRPFVGDPAQDDAFATILAWLYSRIEATR</sequence>